<feature type="transmembrane region" description="Helical" evidence="1">
    <location>
        <begin position="213"/>
        <end position="231"/>
    </location>
</feature>
<name>A0A1X0QD00_9MICR</name>
<feature type="transmembrane region" description="Helical" evidence="1">
    <location>
        <begin position="12"/>
        <end position="30"/>
    </location>
</feature>
<dbReference type="VEuPathDB" id="MicrosporidiaDB:A0H76_394"/>
<reference evidence="2 3" key="1">
    <citation type="journal article" date="2017" name="Environ. Microbiol.">
        <title>Decay of the glycolytic pathway and adaptation to intranuclear parasitism within Enterocytozoonidae microsporidia.</title>
        <authorList>
            <person name="Wiredu Boakye D."/>
            <person name="Jaroenlak P."/>
            <person name="Prachumwat A."/>
            <person name="Williams T.A."/>
            <person name="Bateman K.S."/>
            <person name="Itsathitphaisarn O."/>
            <person name="Sritunyalucksana K."/>
            <person name="Paszkiewicz K.H."/>
            <person name="Moore K.A."/>
            <person name="Stentiford G.D."/>
            <person name="Williams B.A."/>
        </authorList>
    </citation>
    <scope>NUCLEOTIDE SEQUENCE [LARGE SCALE GENOMIC DNA]</scope>
    <source>
        <strain evidence="2 3">GB1</strain>
    </source>
</reference>
<proteinExistence type="predicted"/>
<feature type="transmembrane region" description="Helical" evidence="1">
    <location>
        <begin position="69"/>
        <end position="93"/>
    </location>
</feature>
<feature type="transmembrane region" description="Helical" evidence="1">
    <location>
        <begin position="238"/>
        <end position="260"/>
    </location>
</feature>
<gene>
    <name evidence="2" type="ORF">HERIO_618</name>
</gene>
<evidence type="ECO:0000256" key="1">
    <source>
        <dbReference type="SAM" id="Phobius"/>
    </source>
</evidence>
<sequence>MEIITKVVGEVLKQFCGIFYFEITFILIIIDNTIKNDEEIELFKIIYFLLFVIILFCIVIGLFASNNRIRSIVISITGVFLILELCYFILFLIADFKIKKFFKNKGTKRFIDILTNENEIKSNVEDKDFFKIMILNIFFNMLGVILEDSILIISSCVELTIYIIIFIFSNRLISIDKTLIFLVLTILSLKTCFKSFYDDEEKGMCTCLKITDWDIFNLISFTILFILSSYVKLVRDILVNLILSVFYSIILSLFISIIYYERDDLLNRFKQLLKDDNKKDFSPPDEEIRIEFIFMGCFILYLITIFLTWRLFWKKKTIVKMNY</sequence>
<dbReference type="VEuPathDB" id="MicrosporidiaDB:HERIO_618"/>
<comment type="caution">
    <text evidence="2">The sequence shown here is derived from an EMBL/GenBank/DDBJ whole genome shotgun (WGS) entry which is preliminary data.</text>
</comment>
<feature type="transmembrane region" description="Helical" evidence="1">
    <location>
        <begin position="292"/>
        <end position="313"/>
    </location>
</feature>
<evidence type="ECO:0000313" key="2">
    <source>
        <dbReference type="EMBL" id="ORD97545.1"/>
    </source>
</evidence>
<feature type="transmembrane region" description="Helical" evidence="1">
    <location>
        <begin position="42"/>
        <end position="63"/>
    </location>
</feature>
<keyword evidence="1" id="KW-0472">Membrane</keyword>
<accession>A0A1X0QD00</accession>
<dbReference type="EMBL" id="LVKB01000019">
    <property type="protein sequence ID" value="ORD97545.1"/>
    <property type="molecule type" value="Genomic_DNA"/>
</dbReference>
<evidence type="ECO:0000313" key="3">
    <source>
        <dbReference type="Proteomes" id="UP000192356"/>
    </source>
</evidence>
<keyword evidence="1" id="KW-0812">Transmembrane</keyword>
<feature type="transmembrane region" description="Helical" evidence="1">
    <location>
        <begin position="179"/>
        <end position="197"/>
    </location>
</feature>
<organism evidence="2 3">
    <name type="scientific">Hepatospora eriocheir</name>
    <dbReference type="NCBI Taxonomy" id="1081669"/>
    <lineage>
        <taxon>Eukaryota</taxon>
        <taxon>Fungi</taxon>
        <taxon>Fungi incertae sedis</taxon>
        <taxon>Microsporidia</taxon>
        <taxon>Hepatosporidae</taxon>
        <taxon>Hepatospora</taxon>
    </lineage>
</organism>
<dbReference type="AlphaFoldDB" id="A0A1X0QD00"/>
<dbReference type="Proteomes" id="UP000192356">
    <property type="component" value="Unassembled WGS sequence"/>
</dbReference>
<keyword evidence="3" id="KW-1185">Reference proteome</keyword>
<protein>
    <submittedName>
        <fullName evidence="2">Uncharacterized protein</fullName>
    </submittedName>
</protein>
<feature type="transmembrane region" description="Helical" evidence="1">
    <location>
        <begin position="152"/>
        <end position="172"/>
    </location>
</feature>
<keyword evidence="1" id="KW-1133">Transmembrane helix</keyword>